<dbReference type="PANTHER" id="PTHR23091">
    <property type="entry name" value="N-TERMINAL ACETYLTRANSFERASE"/>
    <property type="match status" value="1"/>
</dbReference>
<reference evidence="5 6" key="1">
    <citation type="submission" date="2008-07" db="EMBL/GenBank/DDBJ databases">
        <authorList>
            <person name="El-Sayed N."/>
            <person name="Caler E."/>
            <person name="Inman J."/>
            <person name="Amedeo P."/>
            <person name="Hass B."/>
            <person name="Wortman J."/>
        </authorList>
    </citation>
    <scope>NUCLEOTIDE SEQUENCE [LARGE SCALE GENOMIC DNA]</scope>
    <source>
        <strain evidence="6">ATCC 50983 / TXsc</strain>
    </source>
</reference>
<dbReference type="GO" id="GO:1990189">
    <property type="term" value="F:protein N-terminal-serine acetyltransferase activity"/>
    <property type="evidence" value="ECO:0007669"/>
    <property type="project" value="TreeGrafter"/>
</dbReference>
<evidence type="ECO:0000313" key="6">
    <source>
        <dbReference type="Proteomes" id="UP000007800"/>
    </source>
</evidence>
<evidence type="ECO:0000259" key="4">
    <source>
        <dbReference type="PROSITE" id="PS51186"/>
    </source>
</evidence>
<dbReference type="EMBL" id="GG678939">
    <property type="protein sequence ID" value="EER08531.1"/>
    <property type="molecule type" value="Genomic_DNA"/>
</dbReference>
<keyword evidence="1" id="KW-0808">Transferase</keyword>
<dbReference type="InterPro" id="IPR000182">
    <property type="entry name" value="GNAT_dom"/>
</dbReference>
<dbReference type="InParanoid" id="C5L413"/>
<dbReference type="PROSITE" id="PS51186">
    <property type="entry name" value="GNAT"/>
    <property type="match status" value="1"/>
</dbReference>
<evidence type="ECO:0000256" key="2">
    <source>
        <dbReference type="ARBA" id="ARBA00023315"/>
    </source>
</evidence>
<evidence type="ECO:0000313" key="5">
    <source>
        <dbReference type="EMBL" id="EER08531.1"/>
    </source>
</evidence>
<dbReference type="Gene3D" id="3.40.630.30">
    <property type="match status" value="1"/>
</dbReference>
<organism evidence="6">
    <name type="scientific">Perkinsus marinus (strain ATCC 50983 / TXsc)</name>
    <dbReference type="NCBI Taxonomy" id="423536"/>
    <lineage>
        <taxon>Eukaryota</taxon>
        <taxon>Sar</taxon>
        <taxon>Alveolata</taxon>
        <taxon>Perkinsozoa</taxon>
        <taxon>Perkinsea</taxon>
        <taxon>Perkinsida</taxon>
        <taxon>Perkinsidae</taxon>
        <taxon>Perkinsus</taxon>
    </lineage>
</organism>
<dbReference type="GO" id="GO:0031415">
    <property type="term" value="C:NatA complex"/>
    <property type="evidence" value="ECO:0007669"/>
    <property type="project" value="InterPro"/>
</dbReference>
<dbReference type="OrthoDB" id="25586at2759"/>
<name>C5L413_PERM5</name>
<keyword evidence="2" id="KW-0012">Acyltransferase</keyword>
<evidence type="ECO:0000256" key="1">
    <source>
        <dbReference type="ARBA" id="ARBA00022679"/>
    </source>
</evidence>
<dbReference type="AlphaFoldDB" id="C5L413"/>
<dbReference type="GO" id="GO:1990190">
    <property type="term" value="F:protein-N-terminal-glutamate acetyltransferase activity"/>
    <property type="evidence" value="ECO:0007669"/>
    <property type="project" value="TreeGrafter"/>
</dbReference>
<evidence type="ECO:0000256" key="3">
    <source>
        <dbReference type="ARBA" id="ARBA00025786"/>
    </source>
</evidence>
<dbReference type="RefSeq" id="XP_002776715.1">
    <property type="nucleotide sequence ID" value="XM_002776669.1"/>
</dbReference>
<gene>
    <name evidence="5" type="ORF">Pmar_PMAR024287</name>
</gene>
<sequence>MKAALKTMHESFDAEYVSLHVRVSNTAALTLYRDTLGFKQHDIEKQYYADKEDAFDMRKYLTTPSSEESEGEKKRGLIMKILLRSRAAGDDTRRGSR</sequence>
<dbReference type="GeneID" id="9042139"/>
<proteinExistence type="inferred from homology"/>
<dbReference type="InterPro" id="IPR016181">
    <property type="entry name" value="Acyl_CoA_acyltransferase"/>
</dbReference>
<accession>C5L413</accession>
<dbReference type="Proteomes" id="UP000007800">
    <property type="component" value="Unassembled WGS sequence"/>
</dbReference>
<feature type="domain" description="N-acetyltransferase" evidence="4">
    <location>
        <begin position="1"/>
        <end position="62"/>
    </location>
</feature>
<protein>
    <recommendedName>
        <fullName evidence="4">N-acetyltransferase domain-containing protein</fullName>
    </recommendedName>
</protein>
<dbReference type="SUPFAM" id="SSF55729">
    <property type="entry name" value="Acyl-CoA N-acyltransferases (Nat)"/>
    <property type="match status" value="1"/>
</dbReference>
<comment type="similarity">
    <text evidence="3">Belongs to the acetyltransferase family. ARD1 subfamily.</text>
</comment>
<keyword evidence="6" id="KW-1185">Reference proteome</keyword>
<dbReference type="InterPro" id="IPR045047">
    <property type="entry name" value="Ard1-like"/>
</dbReference>
<dbReference type="PANTHER" id="PTHR23091:SF4">
    <property type="entry name" value="N-TERMINAL AMINO-ACID N(ALPHA)-ACETYLTRANSFERASE NATA"/>
    <property type="match status" value="1"/>
</dbReference>